<evidence type="ECO:0000256" key="3">
    <source>
        <dbReference type="SAM" id="SignalP"/>
    </source>
</evidence>
<dbReference type="AlphaFoldDB" id="A0A8J5WFY2"/>
<dbReference type="OrthoDB" id="1930861at2759"/>
<reference evidence="4" key="2">
    <citation type="submission" date="2021-02" db="EMBL/GenBank/DDBJ databases">
        <authorList>
            <person name="Kimball J.A."/>
            <person name="Haas M.W."/>
            <person name="Macchietto M."/>
            <person name="Kono T."/>
            <person name="Duquette J."/>
            <person name="Shao M."/>
        </authorList>
    </citation>
    <scope>NUCLEOTIDE SEQUENCE</scope>
    <source>
        <tissue evidence="4">Fresh leaf tissue</tissue>
    </source>
</reference>
<dbReference type="GO" id="GO:0016787">
    <property type="term" value="F:hydrolase activity"/>
    <property type="evidence" value="ECO:0007669"/>
    <property type="project" value="UniProtKB-KW"/>
</dbReference>
<comment type="caution">
    <text evidence="4">The sequence shown here is derived from an EMBL/GenBank/DDBJ whole genome shotgun (WGS) entry which is preliminary data.</text>
</comment>
<proteinExistence type="predicted"/>
<evidence type="ECO:0000256" key="1">
    <source>
        <dbReference type="ARBA" id="ARBA00022729"/>
    </source>
</evidence>
<name>A0A8J5WFY2_ZIZPA</name>
<feature type="chain" id="PRO_5035235284" description="Purple acid phosphatase" evidence="3">
    <location>
        <begin position="29"/>
        <end position="119"/>
    </location>
</feature>
<keyword evidence="2" id="KW-0378">Hydrolase</keyword>
<gene>
    <name evidence="4" type="ORF">GUJ93_ZPchr0010g8308</name>
</gene>
<dbReference type="Proteomes" id="UP000729402">
    <property type="component" value="Unassembled WGS sequence"/>
</dbReference>
<keyword evidence="5" id="KW-1185">Reference proteome</keyword>
<evidence type="ECO:0008006" key="6">
    <source>
        <dbReference type="Google" id="ProtNLM"/>
    </source>
</evidence>
<dbReference type="PANTHER" id="PTHR10161:SF58">
    <property type="entry name" value="PURPLE ACID PHOSPHATASE"/>
    <property type="match status" value="1"/>
</dbReference>
<organism evidence="4 5">
    <name type="scientific">Zizania palustris</name>
    <name type="common">Northern wild rice</name>
    <dbReference type="NCBI Taxonomy" id="103762"/>
    <lineage>
        <taxon>Eukaryota</taxon>
        <taxon>Viridiplantae</taxon>
        <taxon>Streptophyta</taxon>
        <taxon>Embryophyta</taxon>
        <taxon>Tracheophyta</taxon>
        <taxon>Spermatophyta</taxon>
        <taxon>Magnoliopsida</taxon>
        <taxon>Liliopsida</taxon>
        <taxon>Poales</taxon>
        <taxon>Poaceae</taxon>
        <taxon>BOP clade</taxon>
        <taxon>Oryzoideae</taxon>
        <taxon>Oryzeae</taxon>
        <taxon>Zizaniinae</taxon>
        <taxon>Zizania</taxon>
    </lineage>
</organism>
<evidence type="ECO:0000313" key="5">
    <source>
        <dbReference type="Proteomes" id="UP000729402"/>
    </source>
</evidence>
<reference evidence="4" key="1">
    <citation type="journal article" date="2021" name="bioRxiv">
        <title>Whole Genome Assembly and Annotation of Northern Wild Rice, Zizania palustris L., Supports a Whole Genome Duplication in the Zizania Genus.</title>
        <authorList>
            <person name="Haas M."/>
            <person name="Kono T."/>
            <person name="Macchietto M."/>
            <person name="Millas R."/>
            <person name="McGilp L."/>
            <person name="Shao M."/>
            <person name="Duquette J."/>
            <person name="Hirsch C.N."/>
            <person name="Kimball J."/>
        </authorList>
    </citation>
    <scope>NUCLEOTIDE SEQUENCE</scope>
    <source>
        <tissue evidence="4">Fresh leaf tissue</tissue>
    </source>
</reference>
<dbReference type="InterPro" id="IPR051558">
    <property type="entry name" value="Metallophosphoesterase_PAP"/>
</dbReference>
<evidence type="ECO:0000256" key="2">
    <source>
        <dbReference type="ARBA" id="ARBA00022801"/>
    </source>
</evidence>
<evidence type="ECO:0000313" key="4">
    <source>
        <dbReference type="EMBL" id="KAG8088057.1"/>
    </source>
</evidence>
<accession>A0A8J5WFY2</accession>
<protein>
    <recommendedName>
        <fullName evidence="6">Purple acid phosphatase</fullName>
    </recommendedName>
</protein>
<dbReference type="PANTHER" id="PTHR10161">
    <property type="entry name" value="TARTRATE-RESISTANT ACID PHOSPHATASE TYPE 5"/>
    <property type="match status" value="1"/>
</dbReference>
<dbReference type="EMBL" id="JAAALK010000082">
    <property type="protein sequence ID" value="KAG8088057.1"/>
    <property type="molecule type" value="Genomic_DNA"/>
</dbReference>
<keyword evidence="1 3" id="KW-0732">Signal</keyword>
<sequence length="119" mass="12975">MTMAMAVALALLAVMLAALSWCVSPATAELTRLEHPVKDGAPLRLLVVGDWGRKAAYNQSRVAQQMGEVAEEMEIDFVVSTGDNFLEDGLAAVDDKAFHESFVDVYTAQSLQKPWYLGN</sequence>
<feature type="signal peptide" evidence="3">
    <location>
        <begin position="1"/>
        <end position="28"/>
    </location>
</feature>